<evidence type="ECO:0000259" key="1">
    <source>
        <dbReference type="PROSITE" id="PS51782"/>
    </source>
</evidence>
<dbReference type="OrthoDB" id="2107166at2759"/>
<dbReference type="Proteomes" id="UP000692954">
    <property type="component" value="Unassembled WGS sequence"/>
</dbReference>
<dbReference type="PANTHER" id="PTHR20932:SF8">
    <property type="entry name" value="LD22649P"/>
    <property type="match status" value="1"/>
</dbReference>
<dbReference type="PANTHER" id="PTHR20932">
    <property type="entry name" value="LYSM AND PUTATIVE PEPTIDOGLYCAN-BINDING DOMAIN-CONTAINING PROTEIN"/>
    <property type="match status" value="1"/>
</dbReference>
<name>A0A8S1MX15_9CILI</name>
<dbReference type="InterPro" id="IPR045030">
    <property type="entry name" value="LYSM1-4"/>
</dbReference>
<dbReference type="Pfam" id="PF14555">
    <property type="entry name" value="UBA_4"/>
    <property type="match status" value="1"/>
</dbReference>
<keyword evidence="3" id="KW-1185">Reference proteome</keyword>
<protein>
    <recommendedName>
        <fullName evidence="1">LysM domain-containing protein</fullName>
    </recommendedName>
</protein>
<feature type="domain" description="LysM" evidence="1">
    <location>
        <begin position="120"/>
        <end position="163"/>
    </location>
</feature>
<proteinExistence type="predicted"/>
<reference evidence="2" key="1">
    <citation type="submission" date="2021-01" db="EMBL/GenBank/DDBJ databases">
        <authorList>
            <consortium name="Genoscope - CEA"/>
            <person name="William W."/>
        </authorList>
    </citation>
    <scope>NUCLEOTIDE SEQUENCE</scope>
</reference>
<dbReference type="InterPro" id="IPR018392">
    <property type="entry name" value="LysM"/>
</dbReference>
<dbReference type="EMBL" id="CAJJDN010000048">
    <property type="protein sequence ID" value="CAD8085477.1"/>
    <property type="molecule type" value="Genomic_DNA"/>
</dbReference>
<dbReference type="PROSITE" id="PS51782">
    <property type="entry name" value="LYSM"/>
    <property type="match status" value="1"/>
</dbReference>
<organism evidence="2 3">
    <name type="scientific">Paramecium sonneborni</name>
    <dbReference type="NCBI Taxonomy" id="65129"/>
    <lineage>
        <taxon>Eukaryota</taxon>
        <taxon>Sar</taxon>
        <taxon>Alveolata</taxon>
        <taxon>Ciliophora</taxon>
        <taxon>Intramacronucleata</taxon>
        <taxon>Oligohymenophorea</taxon>
        <taxon>Peniculida</taxon>
        <taxon>Parameciidae</taxon>
        <taxon>Paramecium</taxon>
    </lineage>
</organism>
<comment type="caution">
    <text evidence="2">The sequence shown here is derived from an EMBL/GenBank/DDBJ whole genome shotgun (WGS) entry which is preliminary data.</text>
</comment>
<sequence>MKVGDIPNEVYNRRYQVHRMVEMEEMNLKNNEEENEKMNEPFISQEQLKQPIKQTQQEAVGCLARIFGMSKSKPQQKEQEYKPTELKDHYDLYDESWFDNQKNTILQSQETSTPNGKKEIIHIISPDDTIEGLELQYGVPACRIRTFNNLQTNDIFYLKKLIIPDPISDHKKQEIDIEKYMQELKIGLFLDHICQPEDKNRKVAFFYLDMNNWNYQSAAQEYLNDYKFELEQKKNQNTPSPKIYS</sequence>
<evidence type="ECO:0000313" key="3">
    <source>
        <dbReference type="Proteomes" id="UP000692954"/>
    </source>
</evidence>
<evidence type="ECO:0000313" key="2">
    <source>
        <dbReference type="EMBL" id="CAD8085477.1"/>
    </source>
</evidence>
<gene>
    <name evidence="2" type="ORF">PSON_ATCC_30995.1.T0480177</name>
</gene>
<dbReference type="AlphaFoldDB" id="A0A8S1MX15"/>
<accession>A0A8S1MX15</accession>